<evidence type="ECO:0000313" key="2">
    <source>
        <dbReference type="Proteomes" id="UP000034854"/>
    </source>
</evidence>
<dbReference type="AlphaFoldDB" id="A0A0G0WRP0"/>
<comment type="caution">
    <text evidence="1">The sequence shown here is derived from an EMBL/GenBank/DDBJ whole genome shotgun (WGS) entry which is preliminary data.</text>
</comment>
<organism evidence="1 2">
    <name type="scientific">Candidatus Curtissbacteria bacterium GW2011_GWA1_41_11</name>
    <dbReference type="NCBI Taxonomy" id="1618409"/>
    <lineage>
        <taxon>Bacteria</taxon>
        <taxon>Candidatus Curtissiibacteriota</taxon>
    </lineage>
</organism>
<proteinExistence type="predicted"/>
<name>A0A0G0WRP0_9BACT</name>
<dbReference type="Proteomes" id="UP000034854">
    <property type="component" value="Unassembled WGS sequence"/>
</dbReference>
<gene>
    <name evidence="1" type="ORF">UU34_C0007G0023</name>
</gene>
<evidence type="ECO:0000313" key="1">
    <source>
        <dbReference type="EMBL" id="KKR87120.1"/>
    </source>
</evidence>
<protein>
    <submittedName>
        <fullName evidence="1">Uncharacterized protein</fullName>
    </submittedName>
</protein>
<accession>A0A0G0WRP0</accession>
<sequence>MMQQLLNQILQDNFTQDAALRTLRELKEQALLLLFGNSQVKQTAWMEGITKDNAYEIFDAIEAEIKKIEPLVIYMPCDISGEKVALIGTEFIKIILSGKS</sequence>
<reference evidence="1 2" key="1">
    <citation type="journal article" date="2015" name="Nature">
        <title>rRNA introns, odd ribosomes, and small enigmatic genomes across a large radiation of phyla.</title>
        <authorList>
            <person name="Brown C.T."/>
            <person name="Hug L.A."/>
            <person name="Thomas B.C."/>
            <person name="Sharon I."/>
            <person name="Castelle C.J."/>
            <person name="Singh A."/>
            <person name="Wilkins M.J."/>
            <person name="Williams K.H."/>
            <person name="Banfield J.F."/>
        </authorList>
    </citation>
    <scope>NUCLEOTIDE SEQUENCE [LARGE SCALE GENOMIC DNA]</scope>
</reference>
<dbReference type="EMBL" id="LCAG01000007">
    <property type="protein sequence ID" value="KKR87120.1"/>
    <property type="molecule type" value="Genomic_DNA"/>
</dbReference>